<evidence type="ECO:0000256" key="1">
    <source>
        <dbReference type="ARBA" id="ARBA00005854"/>
    </source>
</evidence>
<gene>
    <name evidence="5" type="ORF">H8S02_05295</name>
</gene>
<comment type="caution">
    <text evidence="5">The sequence shown here is derived from an EMBL/GenBank/DDBJ whole genome shotgun (WGS) entry which is preliminary data.</text>
</comment>
<dbReference type="InterPro" id="IPR050418">
    <property type="entry name" value="D-iso_2-hydroxyacid_DH_PdxB"/>
</dbReference>
<evidence type="ECO:0000313" key="6">
    <source>
        <dbReference type="Proteomes" id="UP000641741"/>
    </source>
</evidence>
<proteinExistence type="inferred from homology"/>
<dbReference type="SUPFAM" id="SSF51735">
    <property type="entry name" value="NAD(P)-binding Rossmann-fold domains"/>
    <property type="match status" value="1"/>
</dbReference>
<sequence>MKIVIADYPDVLGRELEKEYTFLREVIPDAAIVTHPYTDPEAFYREMQDADGLLTAFIPLDKTALDHMPALKAISINATGYNFVDLEETRRRDIPVCAIGEYCTQEVADHTMALMLALDRRLKPYIRTVDSEHCWKYYMASKPMGLNGSTLGLFGFGKIGRAVARRARGFGMRVLAVDRGITAHELP</sequence>
<dbReference type="InterPro" id="IPR036291">
    <property type="entry name" value="NAD(P)-bd_dom_sf"/>
</dbReference>
<dbReference type="InterPro" id="IPR006139">
    <property type="entry name" value="D-isomer_2_OHA_DH_cat_dom"/>
</dbReference>
<dbReference type="PANTHER" id="PTHR43761:SF1">
    <property type="entry name" value="D-ISOMER SPECIFIC 2-HYDROXYACID DEHYDROGENASE CATALYTIC DOMAIN-CONTAINING PROTEIN-RELATED"/>
    <property type="match status" value="1"/>
</dbReference>
<accession>A0ABR7GM27</accession>
<dbReference type="Proteomes" id="UP000641741">
    <property type="component" value="Unassembled WGS sequence"/>
</dbReference>
<evidence type="ECO:0000313" key="5">
    <source>
        <dbReference type="EMBL" id="MBC5695361.1"/>
    </source>
</evidence>
<keyword evidence="3" id="KW-0520">NAD</keyword>
<comment type="similarity">
    <text evidence="1">Belongs to the D-isomer specific 2-hydroxyacid dehydrogenase family.</text>
</comment>
<dbReference type="PANTHER" id="PTHR43761">
    <property type="entry name" value="D-ISOMER SPECIFIC 2-HYDROXYACID DEHYDROGENASE FAMILY PROTEIN (AFU_ORTHOLOGUE AFUA_1G13630)"/>
    <property type="match status" value="1"/>
</dbReference>
<evidence type="ECO:0000259" key="4">
    <source>
        <dbReference type="Pfam" id="PF00389"/>
    </source>
</evidence>
<dbReference type="Pfam" id="PF00389">
    <property type="entry name" value="2-Hacid_dh"/>
    <property type="match status" value="1"/>
</dbReference>
<evidence type="ECO:0000256" key="2">
    <source>
        <dbReference type="ARBA" id="ARBA00023002"/>
    </source>
</evidence>
<keyword evidence="2" id="KW-0560">Oxidoreductase</keyword>
<evidence type="ECO:0000256" key="3">
    <source>
        <dbReference type="ARBA" id="ARBA00023027"/>
    </source>
</evidence>
<dbReference type="SUPFAM" id="SSF52283">
    <property type="entry name" value="Formate/glycerate dehydrogenase catalytic domain-like"/>
    <property type="match status" value="1"/>
</dbReference>
<reference evidence="5 6" key="1">
    <citation type="submission" date="2020-08" db="EMBL/GenBank/DDBJ databases">
        <title>Genome public.</title>
        <authorList>
            <person name="Liu C."/>
            <person name="Sun Q."/>
        </authorList>
    </citation>
    <scope>NUCLEOTIDE SEQUENCE [LARGE SCALE GENOMIC DNA]</scope>
    <source>
        <strain evidence="5 6">M2</strain>
    </source>
</reference>
<name>A0ABR7GM27_9FIRM</name>
<organism evidence="5 6">
    <name type="scientific">Agathobaculum hominis</name>
    <dbReference type="NCBI Taxonomy" id="2763014"/>
    <lineage>
        <taxon>Bacteria</taxon>
        <taxon>Bacillati</taxon>
        <taxon>Bacillota</taxon>
        <taxon>Clostridia</taxon>
        <taxon>Eubacteriales</taxon>
        <taxon>Butyricicoccaceae</taxon>
        <taxon>Agathobaculum</taxon>
    </lineage>
</organism>
<dbReference type="RefSeq" id="WP_186969638.1">
    <property type="nucleotide sequence ID" value="NZ_JACOPK010000004.1"/>
</dbReference>
<dbReference type="EMBL" id="JACOPK010000004">
    <property type="protein sequence ID" value="MBC5695361.1"/>
    <property type="molecule type" value="Genomic_DNA"/>
</dbReference>
<keyword evidence="6" id="KW-1185">Reference proteome</keyword>
<feature type="domain" description="D-isomer specific 2-hydroxyacid dehydrogenase catalytic" evidence="4">
    <location>
        <begin position="31"/>
        <end position="137"/>
    </location>
</feature>
<dbReference type="Gene3D" id="3.40.50.720">
    <property type="entry name" value="NAD(P)-binding Rossmann-like Domain"/>
    <property type="match status" value="2"/>
</dbReference>
<protein>
    <recommendedName>
        <fullName evidence="4">D-isomer specific 2-hydroxyacid dehydrogenase catalytic domain-containing protein</fullName>
    </recommendedName>
</protein>